<dbReference type="Pfam" id="PF13689">
    <property type="entry name" value="DUF4154"/>
    <property type="match status" value="1"/>
</dbReference>
<organism evidence="1">
    <name type="scientific">Roseihalotalea indica</name>
    <dbReference type="NCBI Taxonomy" id="2867963"/>
    <lineage>
        <taxon>Bacteria</taxon>
        <taxon>Pseudomonadati</taxon>
        <taxon>Bacteroidota</taxon>
        <taxon>Cytophagia</taxon>
        <taxon>Cytophagales</taxon>
        <taxon>Catalimonadaceae</taxon>
        <taxon>Roseihalotalea</taxon>
    </lineage>
</organism>
<evidence type="ECO:0000313" key="1">
    <source>
        <dbReference type="EMBL" id="WKN36178.1"/>
    </source>
</evidence>
<dbReference type="EMBL" id="CP120682">
    <property type="protein sequence ID" value="WKN36178.1"/>
    <property type="molecule type" value="Genomic_DNA"/>
</dbReference>
<proteinExistence type="predicted"/>
<gene>
    <name evidence="1" type="ORF">K4G66_27820</name>
</gene>
<reference evidence="1" key="2">
    <citation type="journal article" date="2024" name="Antonie Van Leeuwenhoek">
        <title>Roseihalotalea indica gen. nov., sp. nov., a halophilic Bacteroidetes from mesopelagic Southwest Indian Ocean with higher carbohydrate metabolic potential.</title>
        <authorList>
            <person name="Chen B."/>
            <person name="Zhang M."/>
            <person name="Lin D."/>
            <person name="Ye J."/>
            <person name="Tang K."/>
        </authorList>
    </citation>
    <scope>NUCLEOTIDE SEQUENCE</scope>
    <source>
        <strain evidence="1">TK19036</strain>
    </source>
</reference>
<protein>
    <submittedName>
        <fullName evidence="1">YfiR family protein</fullName>
    </submittedName>
</protein>
<name>A0AA49GL75_9BACT</name>
<reference evidence="1" key="1">
    <citation type="journal article" date="2023" name="Comput. Struct. Biotechnol. J.">
        <title>Discovery of a novel marine Bacteroidetes with a rich repertoire of carbohydrate-active enzymes.</title>
        <authorList>
            <person name="Chen B."/>
            <person name="Liu G."/>
            <person name="Chen Q."/>
            <person name="Wang H."/>
            <person name="Liu L."/>
            <person name="Tang K."/>
        </authorList>
    </citation>
    <scope>NUCLEOTIDE SEQUENCE</scope>
    <source>
        <strain evidence="1">TK19036</strain>
    </source>
</reference>
<sequence length="165" mass="18770">MLVFGFCAHAQSLDDYKQTQDQIHTIYLYNFSRYFVWPSTPQEEFVIGVMGQHSIAEEIKKMAEVKTVAGKPIIVKTYNSPQDVDPSCRIIFIPHENSFWLSEVLAVTRDKPVLVVSSKPGLGKFGSLLNFIAYQGKITFEINEDAIQNRQLKFAQQIKAIGRLL</sequence>
<accession>A0AA49GL75</accession>
<dbReference type="InterPro" id="IPR025293">
    <property type="entry name" value="YfiR/HmsC-like"/>
</dbReference>
<dbReference type="AlphaFoldDB" id="A0AA49GL75"/>